<feature type="compositionally biased region" description="Polar residues" evidence="7">
    <location>
        <begin position="1"/>
        <end position="14"/>
    </location>
</feature>
<proteinExistence type="predicted"/>
<protein>
    <submittedName>
        <fullName evidence="10">Membrane transporter</fullName>
    </submittedName>
</protein>
<dbReference type="AlphaFoldDB" id="L7V6G4"/>
<keyword evidence="2" id="KW-0813">Transport</keyword>
<dbReference type="InterPro" id="IPR036259">
    <property type="entry name" value="MFS_trans_sf"/>
</dbReference>
<feature type="transmembrane region" description="Helical" evidence="8">
    <location>
        <begin position="335"/>
        <end position="356"/>
    </location>
</feature>
<evidence type="ECO:0000256" key="7">
    <source>
        <dbReference type="SAM" id="MobiDB-lite"/>
    </source>
</evidence>
<feature type="transmembrane region" description="Helical" evidence="8">
    <location>
        <begin position="218"/>
        <end position="239"/>
    </location>
</feature>
<dbReference type="SUPFAM" id="SSF103473">
    <property type="entry name" value="MFS general substrate transporter"/>
    <property type="match status" value="1"/>
</dbReference>
<dbReference type="Gene3D" id="1.20.1250.20">
    <property type="entry name" value="MFS general substrate transporter like domains"/>
    <property type="match status" value="2"/>
</dbReference>
<evidence type="ECO:0000256" key="8">
    <source>
        <dbReference type="SAM" id="Phobius"/>
    </source>
</evidence>
<keyword evidence="11" id="KW-1185">Reference proteome</keyword>
<feature type="transmembrane region" description="Helical" evidence="8">
    <location>
        <begin position="179"/>
        <end position="203"/>
    </location>
</feature>
<keyword evidence="6 8" id="KW-0472">Membrane</keyword>
<dbReference type="PATRIC" id="fig|459424.11.peg.1008"/>
<evidence type="ECO:0000256" key="1">
    <source>
        <dbReference type="ARBA" id="ARBA00004651"/>
    </source>
</evidence>
<keyword evidence="5 8" id="KW-1133">Transmembrane helix</keyword>
<dbReference type="Pfam" id="PF07690">
    <property type="entry name" value="MFS_1"/>
    <property type="match status" value="1"/>
</dbReference>
<dbReference type="Proteomes" id="UP000011157">
    <property type="component" value="Chromosome"/>
</dbReference>
<feature type="transmembrane region" description="Helical" evidence="8">
    <location>
        <begin position="362"/>
        <end position="387"/>
    </location>
</feature>
<dbReference type="PROSITE" id="PS50850">
    <property type="entry name" value="MFS"/>
    <property type="match status" value="1"/>
</dbReference>
<reference evidence="10 11" key="1">
    <citation type="journal article" date="2013" name="J. Bacteriol.">
        <title>Complete Genome Sequence of the Frog Pathogen Mycobacterium ulcerans Ecovar Liflandii.</title>
        <authorList>
            <person name="Tobias N.J."/>
            <person name="Doig K.D."/>
            <person name="Medema M.H."/>
            <person name="Chen H."/>
            <person name="Haring V."/>
            <person name="Moore R."/>
            <person name="Seemann T."/>
            <person name="Stinear T.P."/>
        </authorList>
    </citation>
    <scope>NUCLEOTIDE SEQUENCE [LARGE SCALE GENOMIC DNA]</scope>
    <source>
        <strain evidence="10 11">128FXT</strain>
    </source>
</reference>
<evidence type="ECO:0000256" key="3">
    <source>
        <dbReference type="ARBA" id="ARBA00022475"/>
    </source>
</evidence>
<evidence type="ECO:0000313" key="10">
    <source>
        <dbReference type="EMBL" id="AGC61014.1"/>
    </source>
</evidence>
<dbReference type="HOGENOM" id="CLU_001265_39_5_11"/>
<feature type="transmembrane region" description="Helical" evidence="8">
    <location>
        <begin position="44"/>
        <end position="68"/>
    </location>
</feature>
<gene>
    <name evidence="10" type="ordered locus">MULP_00985</name>
</gene>
<feature type="region of interest" description="Disordered" evidence="7">
    <location>
        <begin position="1"/>
        <end position="28"/>
    </location>
</feature>
<feature type="transmembrane region" description="Helical" evidence="8">
    <location>
        <begin position="80"/>
        <end position="102"/>
    </location>
</feature>
<evidence type="ECO:0000256" key="6">
    <source>
        <dbReference type="ARBA" id="ARBA00023136"/>
    </source>
</evidence>
<evidence type="ECO:0000259" key="9">
    <source>
        <dbReference type="PROSITE" id="PS50850"/>
    </source>
</evidence>
<feature type="transmembrane region" description="Helical" evidence="8">
    <location>
        <begin position="399"/>
        <end position="416"/>
    </location>
</feature>
<keyword evidence="4 8" id="KW-0812">Transmembrane</keyword>
<sequence length="456" mass="48709">MAADITTRTGLTRSATHEPQHDEPPLNRHCDAAYRANGRKTLRAAIIGFFFDMYDVYLPVIALAPAISYFTPVHASKTQAATLTAFVFAVSLIGRPIGSIIFGVIGDRHGRRRTTVWAAAGLTVCTGLIALLPGYATVGWWSAGTLVFLRLGDGIFLGGQYTAANPLAMEYAPRDRRGVYGALLNVGYPAALGSLTVLTIVLLKSMPAGGAHTAYSLWGWRIPFVVGFVISAMVFAHYLRSVPESELWTKAPNAGNPLRELMRGRNLRNFAVAFITSTGAWLILDGTTGVFPGHFKKLGTSSGTVNVSVLVAAIVGVAIFPAIGTAGQRYGRRRVIMAIALFNLVPGTLAFTLAIANFDHPVAVIVGAAIAIIGGLAVFAMITSYIIEMFPTNVRSSGYGIAYSLPSVLPAFYPYYMLGLSRAVNYDLTPLVLLAAGALFLFTGAYLSADLRHVDL</sequence>
<keyword evidence="3" id="KW-1003">Cell membrane</keyword>
<dbReference type="PANTHER" id="PTHR43045">
    <property type="entry name" value="SHIKIMATE TRANSPORTER"/>
    <property type="match status" value="1"/>
</dbReference>
<dbReference type="GO" id="GO:0005886">
    <property type="term" value="C:plasma membrane"/>
    <property type="evidence" value="ECO:0007669"/>
    <property type="project" value="UniProtKB-SubCell"/>
</dbReference>
<feature type="transmembrane region" description="Helical" evidence="8">
    <location>
        <begin position="138"/>
        <end position="158"/>
    </location>
</feature>
<feature type="compositionally biased region" description="Basic and acidic residues" evidence="7">
    <location>
        <begin position="15"/>
        <end position="28"/>
    </location>
</feature>
<evidence type="ECO:0000313" key="11">
    <source>
        <dbReference type="Proteomes" id="UP000011157"/>
    </source>
</evidence>
<feature type="transmembrane region" description="Helical" evidence="8">
    <location>
        <begin position="304"/>
        <end position="323"/>
    </location>
</feature>
<feature type="transmembrane region" description="Helical" evidence="8">
    <location>
        <begin position="267"/>
        <end position="284"/>
    </location>
</feature>
<dbReference type="EMBL" id="CP003899">
    <property type="protein sequence ID" value="AGC61014.1"/>
    <property type="molecule type" value="Genomic_DNA"/>
</dbReference>
<accession>L7V6G4</accession>
<dbReference type="InterPro" id="IPR020846">
    <property type="entry name" value="MFS_dom"/>
</dbReference>
<feature type="transmembrane region" description="Helical" evidence="8">
    <location>
        <begin position="114"/>
        <end position="132"/>
    </location>
</feature>
<dbReference type="InterPro" id="IPR011701">
    <property type="entry name" value="MFS"/>
</dbReference>
<comment type="subcellular location">
    <subcellularLocation>
        <location evidence="1">Cell membrane</location>
        <topology evidence="1">Multi-pass membrane protein</topology>
    </subcellularLocation>
</comment>
<dbReference type="RefSeq" id="WP_015354564.1">
    <property type="nucleotide sequence ID" value="NC_020133.1"/>
</dbReference>
<feature type="domain" description="Major facilitator superfamily (MFS) profile" evidence="9">
    <location>
        <begin position="41"/>
        <end position="452"/>
    </location>
</feature>
<dbReference type="GO" id="GO:0022857">
    <property type="term" value="F:transmembrane transporter activity"/>
    <property type="evidence" value="ECO:0007669"/>
    <property type="project" value="InterPro"/>
</dbReference>
<name>L7V6G4_MYCL1</name>
<dbReference type="PANTHER" id="PTHR43045:SF4">
    <property type="entry name" value="TRANSPORTER YDFJ-RELATED"/>
    <property type="match status" value="1"/>
</dbReference>
<organism evidence="10 11">
    <name type="scientific">Mycobacterium liflandii (strain 128FXT)</name>
    <dbReference type="NCBI Taxonomy" id="459424"/>
    <lineage>
        <taxon>Bacteria</taxon>
        <taxon>Bacillati</taxon>
        <taxon>Actinomycetota</taxon>
        <taxon>Actinomycetes</taxon>
        <taxon>Mycobacteriales</taxon>
        <taxon>Mycobacteriaceae</taxon>
        <taxon>Mycobacterium</taxon>
        <taxon>Mycobacterium ulcerans group</taxon>
    </lineage>
</organism>
<evidence type="ECO:0000256" key="5">
    <source>
        <dbReference type="ARBA" id="ARBA00022989"/>
    </source>
</evidence>
<evidence type="ECO:0000256" key="2">
    <source>
        <dbReference type="ARBA" id="ARBA00022448"/>
    </source>
</evidence>
<evidence type="ECO:0000256" key="4">
    <source>
        <dbReference type="ARBA" id="ARBA00022692"/>
    </source>
</evidence>
<feature type="transmembrane region" description="Helical" evidence="8">
    <location>
        <begin position="428"/>
        <end position="449"/>
    </location>
</feature>
<dbReference type="KEGG" id="mli:MULP_00985"/>